<dbReference type="GO" id="GO:0006629">
    <property type="term" value="P:lipid metabolic process"/>
    <property type="evidence" value="ECO:0007669"/>
    <property type="project" value="UniProtKB-KW"/>
</dbReference>
<accession>A0A210QRU2</accession>
<dbReference type="OrthoDB" id="3990054at2759"/>
<evidence type="ECO:0000313" key="10">
    <source>
        <dbReference type="EMBL" id="OWF51453.1"/>
    </source>
</evidence>
<dbReference type="AlphaFoldDB" id="A0A210QRU2"/>
<evidence type="ECO:0000256" key="5">
    <source>
        <dbReference type="ARBA" id="ARBA00022989"/>
    </source>
</evidence>
<keyword evidence="11" id="KW-1185">Reference proteome</keyword>
<dbReference type="CDD" id="cd23995">
    <property type="entry name" value="Seipin_BSCL2_like"/>
    <property type="match status" value="1"/>
</dbReference>
<dbReference type="GO" id="GO:0140042">
    <property type="term" value="P:lipid droplet formation"/>
    <property type="evidence" value="ECO:0007669"/>
    <property type="project" value="UniProtKB-ARBA"/>
</dbReference>
<dbReference type="PANTHER" id="PTHR21212:SF0">
    <property type="entry name" value="SEIPIN"/>
    <property type="match status" value="1"/>
</dbReference>
<keyword evidence="3 9" id="KW-0812">Transmembrane</keyword>
<evidence type="ECO:0000256" key="6">
    <source>
        <dbReference type="ARBA" id="ARBA00023098"/>
    </source>
</evidence>
<comment type="caution">
    <text evidence="10">The sequence shown here is derived from an EMBL/GenBank/DDBJ whole genome shotgun (WGS) entry which is preliminary data.</text>
</comment>
<reference evidence="10 11" key="1">
    <citation type="journal article" date="2017" name="Nat. Ecol. Evol.">
        <title>Scallop genome provides insights into evolution of bilaterian karyotype and development.</title>
        <authorList>
            <person name="Wang S."/>
            <person name="Zhang J."/>
            <person name="Jiao W."/>
            <person name="Li J."/>
            <person name="Xun X."/>
            <person name="Sun Y."/>
            <person name="Guo X."/>
            <person name="Huan P."/>
            <person name="Dong B."/>
            <person name="Zhang L."/>
            <person name="Hu X."/>
            <person name="Sun X."/>
            <person name="Wang J."/>
            <person name="Zhao C."/>
            <person name="Wang Y."/>
            <person name="Wang D."/>
            <person name="Huang X."/>
            <person name="Wang R."/>
            <person name="Lv J."/>
            <person name="Li Y."/>
            <person name="Zhang Z."/>
            <person name="Liu B."/>
            <person name="Lu W."/>
            <person name="Hui Y."/>
            <person name="Liang J."/>
            <person name="Zhou Z."/>
            <person name="Hou R."/>
            <person name="Li X."/>
            <person name="Liu Y."/>
            <person name="Li H."/>
            <person name="Ning X."/>
            <person name="Lin Y."/>
            <person name="Zhao L."/>
            <person name="Xing Q."/>
            <person name="Dou J."/>
            <person name="Li Y."/>
            <person name="Mao J."/>
            <person name="Guo H."/>
            <person name="Dou H."/>
            <person name="Li T."/>
            <person name="Mu C."/>
            <person name="Jiang W."/>
            <person name="Fu Q."/>
            <person name="Fu X."/>
            <person name="Miao Y."/>
            <person name="Liu J."/>
            <person name="Yu Q."/>
            <person name="Li R."/>
            <person name="Liao H."/>
            <person name="Li X."/>
            <person name="Kong Y."/>
            <person name="Jiang Z."/>
            <person name="Chourrout D."/>
            <person name="Li R."/>
            <person name="Bao Z."/>
        </authorList>
    </citation>
    <scope>NUCLEOTIDE SEQUENCE [LARGE SCALE GENOMIC DNA]</scope>
    <source>
        <strain evidence="10 11">PY_sf001</strain>
    </source>
</reference>
<evidence type="ECO:0000256" key="1">
    <source>
        <dbReference type="ARBA" id="ARBA00004477"/>
    </source>
</evidence>
<evidence type="ECO:0000256" key="4">
    <source>
        <dbReference type="ARBA" id="ARBA00022824"/>
    </source>
</evidence>
<dbReference type="EMBL" id="NEDP02002254">
    <property type="protein sequence ID" value="OWF51453.1"/>
    <property type="molecule type" value="Genomic_DNA"/>
</dbReference>
<name>A0A210QRU2_MIZYE</name>
<dbReference type="STRING" id="6573.A0A210QRU2"/>
<keyword evidence="7 9" id="KW-0472">Membrane</keyword>
<gene>
    <name evidence="10" type="ORF">KP79_PYT09374</name>
</gene>
<dbReference type="Pfam" id="PF06775">
    <property type="entry name" value="Seipin"/>
    <property type="match status" value="1"/>
</dbReference>
<feature type="compositionally biased region" description="Basic residues" evidence="8">
    <location>
        <begin position="202"/>
        <end position="216"/>
    </location>
</feature>
<evidence type="ECO:0000313" key="11">
    <source>
        <dbReference type="Proteomes" id="UP000242188"/>
    </source>
</evidence>
<evidence type="ECO:0000256" key="2">
    <source>
        <dbReference type="ARBA" id="ARBA00022064"/>
    </source>
</evidence>
<evidence type="ECO:0000256" key="7">
    <source>
        <dbReference type="ARBA" id="ARBA00023136"/>
    </source>
</evidence>
<keyword evidence="4" id="KW-0256">Endoplasmic reticulum</keyword>
<feature type="region of interest" description="Disordered" evidence="8">
    <location>
        <begin position="202"/>
        <end position="224"/>
    </location>
</feature>
<dbReference type="InterPro" id="IPR009617">
    <property type="entry name" value="Seipin"/>
</dbReference>
<dbReference type="GO" id="GO:0005789">
    <property type="term" value="C:endoplasmic reticulum membrane"/>
    <property type="evidence" value="ECO:0007669"/>
    <property type="project" value="UniProtKB-SubCell"/>
</dbReference>
<evidence type="ECO:0000256" key="3">
    <source>
        <dbReference type="ARBA" id="ARBA00022692"/>
    </source>
</evidence>
<proteinExistence type="predicted"/>
<evidence type="ECO:0000256" key="8">
    <source>
        <dbReference type="SAM" id="MobiDB-lite"/>
    </source>
</evidence>
<keyword evidence="5 9" id="KW-1133">Transmembrane helix</keyword>
<sequence length="274" mass="31551">MRSSSVGEDGVGICSFPTANISLLKEGEDEVFTRGQIYSIILEVELPESPQNQNLGMFMVKLDLYNHVGRTIASASRSAILHFKSMLLRILDTFVFSPFLLFGWMEQRQSLFVELFTKYHDDSYNPAIGAVIQIMSKKIDLYSTKLHIQAQFTGYRYILFHWPVFSAMFGISFNFFALTFICGLSWYQFGSRNVSQLDLMKEKKHKNKEQHRQKVQAKRDREQEPMLGSGRMVPDLVGLQDMDGDETELLSTDRTDVSIPECDTALRQRRMMIL</sequence>
<protein>
    <recommendedName>
        <fullName evidence="2">Seipin</fullName>
    </recommendedName>
</protein>
<organism evidence="10 11">
    <name type="scientific">Mizuhopecten yessoensis</name>
    <name type="common">Japanese scallop</name>
    <name type="synonym">Patinopecten yessoensis</name>
    <dbReference type="NCBI Taxonomy" id="6573"/>
    <lineage>
        <taxon>Eukaryota</taxon>
        <taxon>Metazoa</taxon>
        <taxon>Spiralia</taxon>
        <taxon>Lophotrochozoa</taxon>
        <taxon>Mollusca</taxon>
        <taxon>Bivalvia</taxon>
        <taxon>Autobranchia</taxon>
        <taxon>Pteriomorphia</taxon>
        <taxon>Pectinida</taxon>
        <taxon>Pectinoidea</taxon>
        <taxon>Pectinidae</taxon>
        <taxon>Mizuhopecten</taxon>
    </lineage>
</organism>
<evidence type="ECO:0000256" key="9">
    <source>
        <dbReference type="SAM" id="Phobius"/>
    </source>
</evidence>
<comment type="subcellular location">
    <subcellularLocation>
        <location evidence="1">Endoplasmic reticulum membrane</location>
        <topology evidence="1">Multi-pass membrane protein</topology>
    </subcellularLocation>
</comment>
<dbReference type="PANTHER" id="PTHR21212">
    <property type="entry name" value="BERNARDINELLI-SEIP CONGENITAL LIPODYSTROPHY 2 HOMOLOG BSCL2 PROTEIN"/>
    <property type="match status" value="1"/>
</dbReference>
<feature type="transmembrane region" description="Helical" evidence="9">
    <location>
        <begin position="164"/>
        <end position="187"/>
    </location>
</feature>
<keyword evidence="6" id="KW-0443">Lipid metabolism</keyword>
<dbReference type="Proteomes" id="UP000242188">
    <property type="component" value="Unassembled WGS sequence"/>
</dbReference>